<dbReference type="PANTHER" id="PTHR15336">
    <property type="entry name" value="UBIQUINOL-CYTOCHROME C REDUCTASE COMPLEX 7.8 KDA PROTEIN"/>
    <property type="match status" value="1"/>
</dbReference>
<dbReference type="InterPro" id="IPR003422">
    <property type="entry name" value="Cyt_b-c1_6"/>
</dbReference>
<comment type="caution">
    <text evidence="1">The sequence shown here is derived from an EMBL/GenBank/DDBJ whole genome shotgun (WGS) entry which is preliminary data.</text>
</comment>
<accession>A0ABR1E8F3</accession>
<proteinExistence type="predicted"/>
<dbReference type="InterPro" id="IPR036811">
    <property type="entry name" value="Ubol_cytC_Rdtase_hinge_dom_sf"/>
</dbReference>
<dbReference type="EMBL" id="JAVFWL010000005">
    <property type="protein sequence ID" value="KAK6758967.1"/>
    <property type="molecule type" value="Genomic_DNA"/>
</dbReference>
<dbReference type="InterPro" id="IPR023184">
    <property type="entry name" value="Ubol_cytC_Rdtase_hinge_dom"/>
</dbReference>
<dbReference type="CTD" id="25344795"/>
<dbReference type="PANTHER" id="PTHR15336:SF0">
    <property type="entry name" value="CYTOCHROME B-C1 COMPLEX SUBUNIT 6, MITOCHONDRIAL"/>
    <property type="match status" value="1"/>
</dbReference>
<gene>
    <name evidence="1" type="primary">Necator_chrV.g21079</name>
    <name evidence="1" type="ORF">RB195_016286</name>
</gene>
<keyword evidence="2" id="KW-1185">Reference proteome</keyword>
<evidence type="ECO:0000313" key="1">
    <source>
        <dbReference type="EMBL" id="KAK6758967.1"/>
    </source>
</evidence>
<dbReference type="Pfam" id="PF02320">
    <property type="entry name" value="UCR_hinge"/>
    <property type="match status" value="1"/>
</dbReference>
<dbReference type="Gene3D" id="1.10.287.20">
    <property type="entry name" value="Ubiquinol-cytochrome C reductase hinge domain"/>
    <property type="match status" value="1"/>
</dbReference>
<dbReference type="Proteomes" id="UP001303046">
    <property type="component" value="Unassembled WGS sequence"/>
</dbReference>
<organism evidence="1 2">
    <name type="scientific">Necator americanus</name>
    <name type="common">Human hookworm</name>
    <dbReference type="NCBI Taxonomy" id="51031"/>
    <lineage>
        <taxon>Eukaryota</taxon>
        <taxon>Metazoa</taxon>
        <taxon>Ecdysozoa</taxon>
        <taxon>Nematoda</taxon>
        <taxon>Chromadorea</taxon>
        <taxon>Rhabditida</taxon>
        <taxon>Rhabditina</taxon>
        <taxon>Rhabditomorpha</taxon>
        <taxon>Strongyloidea</taxon>
        <taxon>Ancylostomatidae</taxon>
        <taxon>Bunostominae</taxon>
        <taxon>Necator</taxon>
    </lineage>
</organism>
<protein>
    <submittedName>
        <fullName evidence="1">Uncharacterized protein</fullName>
    </submittedName>
</protein>
<dbReference type="SUPFAM" id="SSF81531">
    <property type="entry name" value="Non-heme 11 kDa protein of cytochrome bc1 complex (Ubiquinol-cytochrome c reductase)"/>
    <property type="match status" value="1"/>
</dbReference>
<sequence length="74" mass="8836">MPLNEEPLEENVDQLQQWRDRCAEQFPDLKARLDECNARVNSRKHTEETCIEELWDFVEQIDKCAVRRAFASLK</sequence>
<dbReference type="GO" id="GO:0006122">
    <property type="term" value="P:mitochondrial electron transport, ubiquinol to cytochrome c"/>
    <property type="evidence" value="ECO:0007669"/>
    <property type="project" value="InterPro"/>
</dbReference>
<dbReference type="GO" id="GO:0005743">
    <property type="term" value="C:mitochondrial inner membrane"/>
    <property type="evidence" value="ECO:0007669"/>
    <property type="project" value="UniProtKB-SubCell"/>
</dbReference>
<name>A0ABR1E8F3_NECAM</name>
<reference evidence="1 2" key="1">
    <citation type="submission" date="2023-08" db="EMBL/GenBank/DDBJ databases">
        <title>A Necator americanus chromosomal reference genome.</title>
        <authorList>
            <person name="Ilik V."/>
            <person name="Petrzelkova K.J."/>
            <person name="Pardy F."/>
            <person name="Fuh T."/>
            <person name="Niatou-Singa F.S."/>
            <person name="Gouil Q."/>
            <person name="Baker L."/>
            <person name="Ritchie M.E."/>
            <person name="Jex A.R."/>
            <person name="Gazzola D."/>
            <person name="Li H."/>
            <person name="Toshio Fujiwara R."/>
            <person name="Zhan B."/>
            <person name="Aroian R.V."/>
            <person name="Pafco B."/>
            <person name="Schwarz E.M."/>
        </authorList>
    </citation>
    <scope>NUCLEOTIDE SEQUENCE [LARGE SCALE GENOMIC DNA]</scope>
    <source>
        <strain evidence="1 2">Aroian</strain>
        <tissue evidence="1">Whole animal</tissue>
    </source>
</reference>
<dbReference type="KEGG" id="nai:NECAME_04763"/>
<evidence type="ECO:0000313" key="2">
    <source>
        <dbReference type="Proteomes" id="UP001303046"/>
    </source>
</evidence>
<dbReference type="PIRSF" id="PIRSF000019">
    <property type="entry name" value="Bc1_11K"/>
    <property type="match status" value="1"/>
</dbReference>